<dbReference type="OMA" id="ERYQCHP"/>
<dbReference type="Gene3D" id="3.40.33.10">
    <property type="entry name" value="CAP"/>
    <property type="match status" value="1"/>
</dbReference>
<dbReference type="Bgee" id="ENSCPOG00000013925">
    <property type="expression patterns" value="Expressed in testis and 1 other cell type or tissue"/>
</dbReference>
<dbReference type="InterPro" id="IPR014044">
    <property type="entry name" value="CAP_dom"/>
</dbReference>
<keyword evidence="3" id="KW-1185">Reference proteome</keyword>
<dbReference type="GeneTree" id="ENSGT00940000162357"/>
<dbReference type="InParanoid" id="H0VPV5"/>
<dbReference type="eggNOG" id="KOG3017">
    <property type="taxonomic scope" value="Eukaryota"/>
</dbReference>
<dbReference type="VEuPathDB" id="HostDB:ENSCPOG00000013925"/>
<gene>
    <name evidence="2" type="primary">Glipr1l2</name>
</gene>
<sequence length="116" mass="13176">TWDVALSRTARAWGKKCVFERNKHLEEAQMAHPTFNSVGENMWVGPAKEFNASVVIRSWYEERENYTFQNDSCSADCSYYVQLVWDISYKVGCAVTACSTVGNITRAALFICNYAP</sequence>
<feature type="domain" description="SCP" evidence="1">
    <location>
        <begin position="1"/>
        <end position="115"/>
    </location>
</feature>
<protein>
    <recommendedName>
        <fullName evidence="1">SCP domain-containing protein</fullName>
    </recommendedName>
</protein>
<dbReference type="EMBL" id="AAKN02014331">
    <property type="status" value="NOT_ANNOTATED_CDS"/>
    <property type="molecule type" value="Genomic_DNA"/>
</dbReference>
<dbReference type="EMBL" id="AAKN02014329">
    <property type="status" value="NOT_ANNOTATED_CDS"/>
    <property type="molecule type" value="Genomic_DNA"/>
</dbReference>
<name>H0VPV5_CAVPO</name>
<organism evidence="2 3">
    <name type="scientific">Cavia porcellus</name>
    <name type="common">Guinea pig</name>
    <dbReference type="NCBI Taxonomy" id="10141"/>
    <lineage>
        <taxon>Eukaryota</taxon>
        <taxon>Metazoa</taxon>
        <taxon>Chordata</taxon>
        <taxon>Craniata</taxon>
        <taxon>Vertebrata</taxon>
        <taxon>Euteleostomi</taxon>
        <taxon>Mammalia</taxon>
        <taxon>Eutheria</taxon>
        <taxon>Euarchontoglires</taxon>
        <taxon>Glires</taxon>
        <taxon>Rodentia</taxon>
        <taxon>Hystricomorpha</taxon>
        <taxon>Caviidae</taxon>
        <taxon>Cavia</taxon>
    </lineage>
</organism>
<dbReference type="InterPro" id="IPR035940">
    <property type="entry name" value="CAP_sf"/>
</dbReference>
<dbReference type="Proteomes" id="UP000005447">
    <property type="component" value="Unassembled WGS sequence"/>
</dbReference>
<dbReference type="HOGENOM" id="CLU_035730_2_0_1"/>
<dbReference type="EMBL" id="AAKN02014328">
    <property type="status" value="NOT_ANNOTATED_CDS"/>
    <property type="molecule type" value="Genomic_DNA"/>
</dbReference>
<reference evidence="2" key="3">
    <citation type="submission" date="2025-09" db="UniProtKB">
        <authorList>
            <consortium name="Ensembl"/>
        </authorList>
    </citation>
    <scope>IDENTIFICATION</scope>
    <source>
        <strain evidence="2">2N</strain>
    </source>
</reference>
<dbReference type="SMART" id="SM00198">
    <property type="entry name" value="SCP"/>
    <property type="match status" value="1"/>
</dbReference>
<evidence type="ECO:0000313" key="2">
    <source>
        <dbReference type="Ensembl" id="ENSCPOP00000012549.3"/>
    </source>
</evidence>
<dbReference type="EMBL" id="AAKN02014330">
    <property type="status" value="NOT_ANNOTATED_CDS"/>
    <property type="molecule type" value="Genomic_DNA"/>
</dbReference>
<evidence type="ECO:0000313" key="3">
    <source>
        <dbReference type="Proteomes" id="UP000005447"/>
    </source>
</evidence>
<dbReference type="STRING" id="10141.ENSCPOP00000012549"/>
<dbReference type="InterPro" id="IPR001283">
    <property type="entry name" value="CRISP-related"/>
</dbReference>
<evidence type="ECO:0000259" key="1">
    <source>
        <dbReference type="SMART" id="SM00198"/>
    </source>
</evidence>
<dbReference type="Pfam" id="PF00188">
    <property type="entry name" value="CAP"/>
    <property type="match status" value="1"/>
</dbReference>
<dbReference type="SUPFAM" id="SSF55797">
    <property type="entry name" value="PR-1-like"/>
    <property type="match status" value="1"/>
</dbReference>
<dbReference type="Ensembl" id="ENSCPOT00000014066.3">
    <property type="protein sequence ID" value="ENSCPOP00000012549.3"/>
    <property type="gene ID" value="ENSCPOG00000013925.4"/>
</dbReference>
<dbReference type="PRINTS" id="PR00837">
    <property type="entry name" value="V5TPXLIKE"/>
</dbReference>
<dbReference type="AlphaFoldDB" id="H0VPV5"/>
<dbReference type="PANTHER" id="PTHR10334">
    <property type="entry name" value="CYSTEINE-RICH SECRETORY PROTEIN-RELATED"/>
    <property type="match status" value="1"/>
</dbReference>
<reference evidence="2" key="2">
    <citation type="submission" date="2025-08" db="UniProtKB">
        <authorList>
            <consortium name="Ensembl"/>
        </authorList>
    </citation>
    <scope>IDENTIFICATION</scope>
    <source>
        <strain evidence="2">2N</strain>
    </source>
</reference>
<reference evidence="3" key="1">
    <citation type="journal article" date="2011" name="Nature">
        <title>A high-resolution map of human evolutionary constraint using 29 mammals.</title>
        <authorList>
            <person name="Lindblad-Toh K."/>
            <person name="Garber M."/>
            <person name="Zuk O."/>
            <person name="Lin M.F."/>
            <person name="Parker B.J."/>
            <person name="Washietl S."/>
            <person name="Kheradpour P."/>
            <person name="Ernst J."/>
            <person name="Jordan G."/>
            <person name="Mauceli E."/>
            <person name="Ward L.D."/>
            <person name="Lowe C.B."/>
            <person name="Holloway A.K."/>
            <person name="Clamp M."/>
            <person name="Gnerre S."/>
            <person name="Alfoldi J."/>
            <person name="Beal K."/>
            <person name="Chang J."/>
            <person name="Clawson H."/>
            <person name="Cuff J."/>
            <person name="Di Palma F."/>
            <person name="Fitzgerald S."/>
            <person name="Flicek P."/>
            <person name="Guttman M."/>
            <person name="Hubisz M.J."/>
            <person name="Jaffe D.B."/>
            <person name="Jungreis I."/>
            <person name="Kent W.J."/>
            <person name="Kostka D."/>
            <person name="Lara M."/>
            <person name="Martins A.L."/>
            <person name="Massingham T."/>
            <person name="Moltke I."/>
            <person name="Raney B.J."/>
            <person name="Rasmussen M.D."/>
            <person name="Robinson J."/>
            <person name="Stark A."/>
            <person name="Vilella A.J."/>
            <person name="Wen J."/>
            <person name="Xie X."/>
            <person name="Zody M.C."/>
            <person name="Baldwin J."/>
            <person name="Bloom T."/>
            <person name="Chin C.W."/>
            <person name="Heiman D."/>
            <person name="Nicol R."/>
            <person name="Nusbaum C."/>
            <person name="Young S."/>
            <person name="Wilkinson J."/>
            <person name="Worley K.C."/>
            <person name="Kovar C.L."/>
            <person name="Muzny D.M."/>
            <person name="Gibbs R.A."/>
            <person name="Cree A."/>
            <person name="Dihn H.H."/>
            <person name="Fowler G."/>
            <person name="Jhangiani S."/>
            <person name="Joshi V."/>
            <person name="Lee S."/>
            <person name="Lewis L.R."/>
            <person name="Nazareth L.V."/>
            <person name="Okwuonu G."/>
            <person name="Santibanez J."/>
            <person name="Warren W.C."/>
            <person name="Mardis E.R."/>
            <person name="Weinstock G.M."/>
            <person name="Wilson R.K."/>
            <person name="Delehaunty K."/>
            <person name="Dooling D."/>
            <person name="Fronik C."/>
            <person name="Fulton L."/>
            <person name="Fulton B."/>
            <person name="Graves T."/>
            <person name="Minx P."/>
            <person name="Sodergren E."/>
            <person name="Birney E."/>
            <person name="Margulies E.H."/>
            <person name="Herrero J."/>
            <person name="Green E.D."/>
            <person name="Haussler D."/>
            <person name="Siepel A."/>
            <person name="Goldman N."/>
            <person name="Pollard K.S."/>
            <person name="Pedersen J.S."/>
            <person name="Lander E.S."/>
            <person name="Kellis M."/>
        </authorList>
    </citation>
    <scope>NUCLEOTIDE SEQUENCE [LARGE SCALE GENOMIC DNA]</scope>
    <source>
        <strain evidence="3">2N</strain>
    </source>
</reference>
<proteinExistence type="predicted"/>
<accession>H0VPV5</accession>
<dbReference type="EMBL" id="AAKN02014327">
    <property type="status" value="NOT_ANNOTATED_CDS"/>
    <property type="molecule type" value="Genomic_DNA"/>
</dbReference>